<sequence length="105" mass="11917">MGDTTEIINITMAYRISKNDFENIAEVIPDAYILDDNGNTIELVLQGVVDPKTANLIATVVDEEYRKAKRQQFINEVREVLSFKTSVKKRVLCRLINDAVNSIRS</sequence>
<name>A0A0F9MDG7_9ZZZZ</name>
<gene>
    <name evidence="1" type="ORF">LCGC14_1473330</name>
</gene>
<reference evidence="1" key="1">
    <citation type="journal article" date="2015" name="Nature">
        <title>Complex archaea that bridge the gap between prokaryotes and eukaryotes.</title>
        <authorList>
            <person name="Spang A."/>
            <person name="Saw J.H."/>
            <person name="Jorgensen S.L."/>
            <person name="Zaremba-Niedzwiedzka K."/>
            <person name="Martijn J."/>
            <person name="Lind A.E."/>
            <person name="van Eijk R."/>
            <person name="Schleper C."/>
            <person name="Guy L."/>
            <person name="Ettema T.J."/>
        </authorList>
    </citation>
    <scope>NUCLEOTIDE SEQUENCE</scope>
</reference>
<proteinExistence type="predicted"/>
<comment type="caution">
    <text evidence="1">The sequence shown here is derived from an EMBL/GenBank/DDBJ whole genome shotgun (WGS) entry which is preliminary data.</text>
</comment>
<evidence type="ECO:0000313" key="1">
    <source>
        <dbReference type="EMBL" id="KKM67217.1"/>
    </source>
</evidence>
<dbReference type="AlphaFoldDB" id="A0A0F9MDG7"/>
<protein>
    <submittedName>
        <fullName evidence="1">Uncharacterized protein</fullName>
    </submittedName>
</protein>
<organism evidence="1">
    <name type="scientific">marine sediment metagenome</name>
    <dbReference type="NCBI Taxonomy" id="412755"/>
    <lineage>
        <taxon>unclassified sequences</taxon>
        <taxon>metagenomes</taxon>
        <taxon>ecological metagenomes</taxon>
    </lineage>
</organism>
<accession>A0A0F9MDG7</accession>
<dbReference type="EMBL" id="LAZR01010385">
    <property type="protein sequence ID" value="KKM67217.1"/>
    <property type="molecule type" value="Genomic_DNA"/>
</dbReference>